<keyword evidence="2" id="KW-1185">Reference proteome</keyword>
<comment type="caution">
    <text evidence="1">The sequence shown here is derived from an EMBL/GenBank/DDBJ whole genome shotgun (WGS) entry which is preliminary data.</text>
</comment>
<gene>
    <name evidence="1" type="ORF">M23134_01159</name>
</gene>
<dbReference type="Proteomes" id="UP000004095">
    <property type="component" value="Unassembled WGS sequence"/>
</dbReference>
<accession>A1ZFR1</accession>
<organism evidence="1 2">
    <name type="scientific">Microscilla marina ATCC 23134</name>
    <dbReference type="NCBI Taxonomy" id="313606"/>
    <lineage>
        <taxon>Bacteria</taxon>
        <taxon>Pseudomonadati</taxon>
        <taxon>Bacteroidota</taxon>
        <taxon>Cytophagia</taxon>
        <taxon>Cytophagales</taxon>
        <taxon>Microscillaceae</taxon>
        <taxon>Microscilla</taxon>
    </lineage>
</organism>
<name>A1ZFR1_MICM2</name>
<protein>
    <submittedName>
        <fullName evidence="1">Uncharacterized protein</fullName>
    </submittedName>
</protein>
<evidence type="ECO:0000313" key="1">
    <source>
        <dbReference type="EMBL" id="EAY30835.1"/>
    </source>
</evidence>
<dbReference type="EMBL" id="AAWS01000005">
    <property type="protein sequence ID" value="EAY30835.1"/>
    <property type="molecule type" value="Genomic_DNA"/>
</dbReference>
<sequence>MGVYKVGQVGILTLRKKFKKILGRKVNTREFHNVLPKNEAIPYLFCKNRQITAAKAGFSKI</sequence>
<proteinExistence type="predicted"/>
<dbReference type="AlphaFoldDB" id="A1ZFR1"/>
<evidence type="ECO:0000313" key="2">
    <source>
        <dbReference type="Proteomes" id="UP000004095"/>
    </source>
</evidence>
<reference evidence="1 2" key="1">
    <citation type="submission" date="2007-01" db="EMBL/GenBank/DDBJ databases">
        <authorList>
            <person name="Haygood M."/>
            <person name="Podell S."/>
            <person name="Anderson C."/>
            <person name="Hopkinson B."/>
            <person name="Roe K."/>
            <person name="Barbeau K."/>
            <person name="Gaasterland T."/>
            <person name="Ferriera S."/>
            <person name="Johnson J."/>
            <person name="Kravitz S."/>
            <person name="Beeson K."/>
            <person name="Sutton G."/>
            <person name="Rogers Y.-H."/>
            <person name="Friedman R."/>
            <person name="Frazier M."/>
            <person name="Venter J.C."/>
        </authorList>
    </citation>
    <scope>NUCLEOTIDE SEQUENCE [LARGE SCALE GENOMIC DNA]</scope>
    <source>
        <strain evidence="1 2">ATCC 23134</strain>
    </source>
</reference>